<reference evidence="2" key="1">
    <citation type="submission" date="2022-12" db="EMBL/GenBank/DDBJ databases">
        <authorList>
            <person name="Brejova B."/>
        </authorList>
    </citation>
    <scope>NUCLEOTIDE SEQUENCE</scope>
</reference>
<comment type="caution">
    <text evidence="2">The sequence shown here is derived from an EMBL/GenBank/DDBJ whole genome shotgun (WGS) entry which is preliminary data.</text>
</comment>
<name>A0A9W4XDA0_9ASCO</name>
<proteinExistence type="predicted"/>
<accession>A0A9W4XDA0</accession>
<evidence type="ECO:0000313" key="2">
    <source>
        <dbReference type="EMBL" id="CAI5758080.1"/>
    </source>
</evidence>
<dbReference type="EMBL" id="CANTUO010000002">
    <property type="protein sequence ID" value="CAI5758080.1"/>
    <property type="molecule type" value="Genomic_DNA"/>
</dbReference>
<dbReference type="OrthoDB" id="4087050at2759"/>
<organism evidence="2 3">
    <name type="scientific">Candida verbasci</name>
    <dbReference type="NCBI Taxonomy" id="1227364"/>
    <lineage>
        <taxon>Eukaryota</taxon>
        <taxon>Fungi</taxon>
        <taxon>Dikarya</taxon>
        <taxon>Ascomycota</taxon>
        <taxon>Saccharomycotina</taxon>
        <taxon>Pichiomycetes</taxon>
        <taxon>Debaryomycetaceae</taxon>
        <taxon>Candida/Lodderomyces clade</taxon>
        <taxon>Candida</taxon>
    </lineage>
</organism>
<sequence>MKLESILFLIYLILSVSCFELTVNDEDIEDPVHVLKSKFKPYLPELKDHIEIPIKDTQNTIRESYIPNKIKMKSLRSKFKQELPTSVTKFRNKINLETVKKESNDKSSQDSPVNSKIDSKMMKTKRSWIKDFLKFKDNKKDNKELHSSIKNYDDTLNNPDDLKKWTKLIVDEDIKENNNIIRSKSFINQNEIEIDIEEFINYLVNEQGFNPQDLEFLKIKDLDYGLNEIENELNKLGDPHLIDIGGEDLKNHASNLNLNCSYFGLIIFLLFLN</sequence>
<evidence type="ECO:0000256" key="1">
    <source>
        <dbReference type="SAM" id="SignalP"/>
    </source>
</evidence>
<evidence type="ECO:0000313" key="3">
    <source>
        <dbReference type="Proteomes" id="UP001152885"/>
    </source>
</evidence>
<protein>
    <submittedName>
        <fullName evidence="2">Uncharacterized protein</fullName>
    </submittedName>
</protein>
<keyword evidence="1" id="KW-0732">Signal</keyword>
<feature type="signal peptide" evidence="1">
    <location>
        <begin position="1"/>
        <end position="18"/>
    </location>
</feature>
<dbReference type="Proteomes" id="UP001152885">
    <property type="component" value="Unassembled WGS sequence"/>
</dbReference>
<dbReference type="PROSITE" id="PS51257">
    <property type="entry name" value="PROKAR_LIPOPROTEIN"/>
    <property type="match status" value="1"/>
</dbReference>
<keyword evidence="3" id="KW-1185">Reference proteome</keyword>
<gene>
    <name evidence="2" type="ORF">CANVERA_P2593</name>
</gene>
<feature type="chain" id="PRO_5040736373" evidence="1">
    <location>
        <begin position="19"/>
        <end position="273"/>
    </location>
</feature>
<dbReference type="AlphaFoldDB" id="A0A9W4XDA0"/>